<dbReference type="SUPFAM" id="SSF48371">
    <property type="entry name" value="ARM repeat"/>
    <property type="match status" value="1"/>
</dbReference>
<evidence type="ECO:0000256" key="3">
    <source>
        <dbReference type="ARBA" id="ARBA00022737"/>
    </source>
</evidence>
<dbReference type="OrthoDB" id="5574975at2759"/>
<dbReference type="PANTHER" id="PTHR16023:SF0">
    <property type="entry name" value="PROTEIN VAC14 HOMOLOG"/>
    <property type="match status" value="1"/>
</dbReference>
<sequence length="749" mass="83507">MDKEIKKALCDRIYDKRKLAALDLEQLVRDCLAAGDRDRIQAIITELVRDFAYAVHHPNYRNGGLIGLAAVSIALGSSELAVYLDDIIQPILSCFGDADARVRYFACESLYNVAKVAKGEILQYFNEVFDVLCRLVADSEESVRNGADLVDRLIKDIVAEKAATYKFSVNRSAAVPPAVSSSIDGLSPAIQVAPNQNTDSFSLANFIPVLIERIYVINPSTRMFLVQWIVLLDSIPDLELIIYLPEFLRGLLTFLNDSNKDVRVATKNLLETLLRDIRSIAKLHMSLKSSEDAVTPLATPEKPTSTASSLYQVGQDTAIDYDRIVNILLDNLHGGNSEIQTTILEWLRAFYEVAPTELAKNFGRLVSVLLPTLCESSTTICDQAQNLNSELLEAVKANNMTIEYSSAVNALTLQFLHESEVTRVAAVNWLVTLQKVGKIELSDSVLSTLLRLLSDTSDVVVTKDLELLAQILHNSTEETFRGFIRKLLVYLDSHRQLEAARGKLITSRLCQVLAPERLYRYMAEILLEYNDVHFVCSIVQNINNNLMIAPELSGLRETLRRLDTPEGASLFVILFRTWSRNSVAAISLCLLAQAYEYAFEILQVVAKSDISVATLVQIDRLVQLIESPVFARLRIQLLDPAAFPYLYKCLYGLLMILPQSSAFKSLQTRLSSVAPIGGLPLPETRDKIPTPAPVVTSEWSELLRLYNEMHLNSLDQARLLSLLLFEFVAFNSSLRSLDRALSSLAVLVS</sequence>
<keyword evidence="7" id="KW-1185">Reference proteome</keyword>
<dbReference type="InterPro" id="IPR026825">
    <property type="entry name" value="Vac14"/>
</dbReference>
<dbReference type="GO" id="GO:0006661">
    <property type="term" value="P:phosphatidylinositol biosynthetic process"/>
    <property type="evidence" value="ECO:0007669"/>
    <property type="project" value="InterPro"/>
</dbReference>
<keyword evidence="4" id="KW-0472">Membrane</keyword>
<dbReference type="GO" id="GO:0010008">
    <property type="term" value="C:endosome membrane"/>
    <property type="evidence" value="ECO:0007669"/>
    <property type="project" value="TreeGrafter"/>
</dbReference>
<dbReference type="GO" id="GO:0070772">
    <property type="term" value="C:PAS complex"/>
    <property type="evidence" value="ECO:0007669"/>
    <property type="project" value="InterPro"/>
</dbReference>
<dbReference type="InterPro" id="IPR011989">
    <property type="entry name" value="ARM-like"/>
</dbReference>
<dbReference type="InterPro" id="IPR021841">
    <property type="entry name" value="VAC14_Fig4p-bd"/>
</dbReference>
<protein>
    <submittedName>
        <fullName evidence="6">Vacuole morphology and inheritance protein 14</fullName>
    </submittedName>
</protein>
<dbReference type="AlphaFoldDB" id="A0A2T0FEE1"/>
<evidence type="ECO:0000313" key="7">
    <source>
        <dbReference type="Proteomes" id="UP000238350"/>
    </source>
</evidence>
<dbReference type="Gene3D" id="1.25.10.10">
    <property type="entry name" value="Leucine-rich Repeat Variant"/>
    <property type="match status" value="2"/>
</dbReference>
<dbReference type="Pfam" id="PF11916">
    <property type="entry name" value="Vac14_Fig4_bd"/>
    <property type="match status" value="1"/>
</dbReference>
<dbReference type="GO" id="GO:0000329">
    <property type="term" value="C:fungal-type vacuole membrane"/>
    <property type="evidence" value="ECO:0007669"/>
    <property type="project" value="TreeGrafter"/>
</dbReference>
<evidence type="ECO:0000256" key="4">
    <source>
        <dbReference type="ARBA" id="ARBA00023136"/>
    </source>
</evidence>
<comment type="similarity">
    <text evidence="2">Belongs to the VAC14 family.</text>
</comment>
<dbReference type="InterPro" id="IPR016024">
    <property type="entry name" value="ARM-type_fold"/>
</dbReference>
<comment type="subcellular location">
    <subcellularLocation>
        <location evidence="1">Endomembrane system</location>
    </subcellularLocation>
</comment>
<dbReference type="PANTHER" id="PTHR16023">
    <property type="entry name" value="TAX1 BINDING PROTEIN-RELATED"/>
    <property type="match status" value="1"/>
</dbReference>
<dbReference type="EMBL" id="NDIQ01000001">
    <property type="protein sequence ID" value="PRT53345.1"/>
    <property type="molecule type" value="Genomic_DNA"/>
</dbReference>
<evidence type="ECO:0000259" key="5">
    <source>
        <dbReference type="Pfam" id="PF11916"/>
    </source>
</evidence>
<keyword evidence="3" id="KW-0677">Repeat</keyword>
<dbReference type="Proteomes" id="UP000238350">
    <property type="component" value="Unassembled WGS sequence"/>
</dbReference>
<proteinExistence type="inferred from homology"/>
<reference evidence="6 7" key="1">
    <citation type="submission" date="2017-04" db="EMBL/GenBank/DDBJ databases">
        <title>Genome sequencing of [Candida] sorbophila.</title>
        <authorList>
            <person name="Ahn J.O."/>
        </authorList>
    </citation>
    <scope>NUCLEOTIDE SEQUENCE [LARGE SCALE GENOMIC DNA]</scope>
    <source>
        <strain evidence="6 7">DS02</strain>
    </source>
</reference>
<feature type="domain" description="Vacuolar protein 14 C-terminal Fig4-binding" evidence="5">
    <location>
        <begin position="496"/>
        <end position="673"/>
    </location>
</feature>
<evidence type="ECO:0000313" key="6">
    <source>
        <dbReference type="EMBL" id="PRT53345.1"/>
    </source>
</evidence>
<evidence type="ECO:0000256" key="2">
    <source>
        <dbReference type="ARBA" id="ARBA00010225"/>
    </source>
</evidence>
<gene>
    <name evidence="6" type="ORF">B9G98_00965</name>
</gene>
<evidence type="ECO:0000256" key="1">
    <source>
        <dbReference type="ARBA" id="ARBA00004308"/>
    </source>
</evidence>
<name>A0A2T0FEE1_9ASCO</name>
<accession>A0A2T0FEE1</accession>
<organism evidence="6 7">
    <name type="scientific">Wickerhamiella sorbophila</name>
    <dbReference type="NCBI Taxonomy" id="45607"/>
    <lineage>
        <taxon>Eukaryota</taxon>
        <taxon>Fungi</taxon>
        <taxon>Dikarya</taxon>
        <taxon>Ascomycota</taxon>
        <taxon>Saccharomycotina</taxon>
        <taxon>Dipodascomycetes</taxon>
        <taxon>Dipodascales</taxon>
        <taxon>Trichomonascaceae</taxon>
        <taxon>Wickerhamiella</taxon>
    </lineage>
</organism>
<comment type="caution">
    <text evidence="6">The sequence shown here is derived from an EMBL/GenBank/DDBJ whole genome shotgun (WGS) entry which is preliminary data.</text>
</comment>
<dbReference type="RefSeq" id="XP_024663291.1">
    <property type="nucleotide sequence ID" value="XM_024807523.1"/>
</dbReference>
<dbReference type="Pfam" id="PF12755">
    <property type="entry name" value="Vac14_Fab1_bd"/>
    <property type="match status" value="1"/>
</dbReference>
<dbReference type="STRING" id="45607.A0A2T0FEE1"/>
<dbReference type="GeneID" id="36514714"/>